<keyword evidence="2" id="KW-0670">Pyruvate</keyword>
<dbReference type="SUPFAM" id="SSF51569">
    <property type="entry name" value="Aldolase"/>
    <property type="match status" value="1"/>
</dbReference>
<protein>
    <submittedName>
        <fullName evidence="2">Pyruvate carboxylase</fullName>
    </submittedName>
</protein>
<dbReference type="PANTHER" id="PTHR43778:SF2">
    <property type="entry name" value="PYRUVATE CARBOXYLASE, MITOCHONDRIAL"/>
    <property type="match status" value="1"/>
</dbReference>
<gene>
    <name evidence="2" type="ORF">EAW56_11225</name>
</gene>
<dbReference type="InterPro" id="IPR000891">
    <property type="entry name" value="PYR_CT"/>
</dbReference>
<dbReference type="InterPro" id="IPR055268">
    <property type="entry name" value="PCB-like"/>
</dbReference>
<dbReference type="Gene3D" id="3.20.20.70">
    <property type="entry name" value="Aldolase class I"/>
    <property type="match status" value="1"/>
</dbReference>
<comment type="caution">
    <text evidence="2">The sequence shown here is derived from an EMBL/GenBank/DDBJ whole genome shotgun (WGS) entry which is preliminary data.</text>
</comment>
<evidence type="ECO:0000259" key="1">
    <source>
        <dbReference type="PROSITE" id="PS50991"/>
    </source>
</evidence>
<proteinExistence type="predicted"/>
<accession>A0ABX9UHN1</accession>
<dbReference type="Proteomes" id="UP000266886">
    <property type="component" value="Unassembled WGS sequence"/>
</dbReference>
<dbReference type="PROSITE" id="PS50991">
    <property type="entry name" value="PYR_CT"/>
    <property type="match status" value="1"/>
</dbReference>
<organism evidence="2 3">
    <name type="scientific">Corynebacterium gottingense</name>
    <dbReference type="NCBI Taxonomy" id="2041036"/>
    <lineage>
        <taxon>Bacteria</taxon>
        <taxon>Bacillati</taxon>
        <taxon>Actinomycetota</taxon>
        <taxon>Actinomycetes</taxon>
        <taxon>Mycobacteriales</taxon>
        <taxon>Corynebacteriaceae</taxon>
        <taxon>Corynebacterium</taxon>
    </lineage>
</organism>
<sequence>MVALKPEELSTESLAEILAAGGRPANSEREIKIIDTTLRDAHQSIWATRMRTEHMLEMLDDITNAGFEHVDLVAPIQFDVPVRYLREDPWERVRLV</sequence>
<feature type="domain" description="Pyruvate carboxyltransferase" evidence="1">
    <location>
        <begin position="31"/>
        <end position="96"/>
    </location>
</feature>
<dbReference type="EMBL" id="RDRE01000057">
    <property type="protein sequence ID" value="RMD17150.1"/>
    <property type="molecule type" value="Genomic_DNA"/>
</dbReference>
<evidence type="ECO:0000313" key="3">
    <source>
        <dbReference type="Proteomes" id="UP000266886"/>
    </source>
</evidence>
<keyword evidence="3" id="KW-1185">Reference proteome</keyword>
<name>A0ABX9UHN1_9CORY</name>
<dbReference type="PANTHER" id="PTHR43778">
    <property type="entry name" value="PYRUVATE CARBOXYLASE"/>
    <property type="match status" value="1"/>
</dbReference>
<dbReference type="InterPro" id="IPR013785">
    <property type="entry name" value="Aldolase_TIM"/>
</dbReference>
<feature type="non-terminal residue" evidence="2">
    <location>
        <position position="96"/>
    </location>
</feature>
<reference evidence="2 3" key="1">
    <citation type="submission" date="2018-10" db="EMBL/GenBank/DDBJ databases">
        <title>Whole genome sequence of Corynebacterium gottingense DSM 130494T.</title>
        <authorList>
            <person name="Bernier A.-M."/>
            <person name="Bernard K."/>
        </authorList>
    </citation>
    <scope>NUCLEOTIDE SEQUENCE [LARGE SCALE GENOMIC DNA]</scope>
    <source>
        <strain evidence="2 3">DSM 103494</strain>
    </source>
</reference>
<evidence type="ECO:0000313" key="2">
    <source>
        <dbReference type="EMBL" id="RMD17150.1"/>
    </source>
</evidence>